<dbReference type="Pfam" id="PF07313">
    <property type="entry name" value="AmiA-like"/>
    <property type="match status" value="1"/>
</dbReference>
<proteinExistence type="predicted"/>
<dbReference type="SUPFAM" id="SSF54001">
    <property type="entry name" value="Cysteine proteinases"/>
    <property type="match status" value="1"/>
</dbReference>
<evidence type="ECO:0000313" key="2">
    <source>
        <dbReference type="EMBL" id="SBS35051.1"/>
    </source>
</evidence>
<keyword evidence="1" id="KW-0732">Signal</keyword>
<dbReference type="Proteomes" id="UP000092544">
    <property type="component" value="Unassembled WGS sequence"/>
</dbReference>
<dbReference type="Gene3D" id="1.10.287.520">
    <property type="entry name" value="Helix hairpin bin"/>
    <property type="match status" value="1"/>
</dbReference>
<dbReference type="RefSeq" id="WP_139063163.1">
    <property type="nucleotide sequence ID" value="NZ_FLOB01000009.1"/>
</dbReference>
<protein>
    <recommendedName>
        <fullName evidence="4">DUF1460 domain-containing protein</fullName>
    </recommendedName>
</protein>
<evidence type="ECO:0000313" key="3">
    <source>
        <dbReference type="Proteomes" id="UP000092544"/>
    </source>
</evidence>
<evidence type="ECO:0000256" key="1">
    <source>
        <dbReference type="SAM" id="SignalP"/>
    </source>
</evidence>
<feature type="chain" id="PRO_5008379215" description="DUF1460 domain-containing protein" evidence="1">
    <location>
        <begin position="26"/>
        <end position="327"/>
    </location>
</feature>
<organism evidence="2 3">
    <name type="scientific">Marinomonas spartinae</name>
    <dbReference type="NCBI Taxonomy" id="1792290"/>
    <lineage>
        <taxon>Bacteria</taxon>
        <taxon>Pseudomonadati</taxon>
        <taxon>Pseudomonadota</taxon>
        <taxon>Gammaproteobacteria</taxon>
        <taxon>Oceanospirillales</taxon>
        <taxon>Oceanospirillaceae</taxon>
        <taxon>Marinomonas</taxon>
    </lineage>
</organism>
<sequence length="327" mass="36415">MTVKTMMLTGGLVAAMLLGISQANATPTQPKDGFTRREATFFTTIQVNNTESLPLVDRITRLSSILLGVPYADGALGEGSEGLFDQDPLYRFDEFDCTTYVETVLAGALSNSPSDFLTNLDNIRYKDGDVAFVKRNHFPSADWFPNNRNILTDITKKVAGKQTKEARAVIDKKSWYRHMTMDNLQLTSANEAQKRLFLHALHHAGDGFKPQIAKIDYVPLTALFVPVKNNSGQVVGSKVNLAILKKIPTGSIISMIRPNWNLKKVIGTNMNVSHQAILVRKEGKLYLRHASEIKGKVVDQNFVRYLFHYRNSPTLKGFNVAVLKANS</sequence>
<gene>
    <name evidence="2" type="ORF">MSP8886_03248</name>
</gene>
<dbReference type="AlphaFoldDB" id="A0A1A8TQG6"/>
<name>A0A1A8TQG6_9GAMM</name>
<dbReference type="InterPro" id="IPR010846">
    <property type="entry name" value="AmiA-like"/>
</dbReference>
<dbReference type="EMBL" id="FLOB01000009">
    <property type="protein sequence ID" value="SBS35051.1"/>
    <property type="molecule type" value="Genomic_DNA"/>
</dbReference>
<dbReference type="OrthoDB" id="8740273at2"/>
<feature type="signal peptide" evidence="1">
    <location>
        <begin position="1"/>
        <end position="25"/>
    </location>
</feature>
<evidence type="ECO:0008006" key="4">
    <source>
        <dbReference type="Google" id="ProtNLM"/>
    </source>
</evidence>
<dbReference type="STRING" id="1792290.MSP8886_03248"/>
<reference evidence="2 3" key="1">
    <citation type="submission" date="2016-06" db="EMBL/GenBank/DDBJ databases">
        <authorList>
            <person name="Kjaerup R.B."/>
            <person name="Dalgaard T.S."/>
            <person name="Juul-Madsen H.R."/>
        </authorList>
    </citation>
    <scope>NUCLEOTIDE SEQUENCE [LARGE SCALE GENOMIC DNA]</scope>
    <source>
        <strain evidence="2 3">CECT 8886</strain>
    </source>
</reference>
<dbReference type="Gene3D" id="1.10.3670.10">
    <property type="entry name" value="Putative xylanase like domain"/>
    <property type="match status" value="1"/>
</dbReference>
<dbReference type="Gene3D" id="2.30.260.10">
    <property type="entry name" value="putative xylanase like domain"/>
    <property type="match status" value="1"/>
</dbReference>
<accession>A0A1A8TQG6</accession>
<keyword evidence="3" id="KW-1185">Reference proteome</keyword>
<dbReference type="InterPro" id="IPR038765">
    <property type="entry name" value="Papain-like_cys_pep_sf"/>
</dbReference>